<dbReference type="EMBL" id="VXBJ01003209">
    <property type="protein sequence ID" value="NXN26063.1"/>
    <property type="molecule type" value="Genomic_DNA"/>
</dbReference>
<reference evidence="2 3" key="1">
    <citation type="submission" date="2019-09" db="EMBL/GenBank/DDBJ databases">
        <title>Bird 10,000 Genomes (B10K) Project - Family phase.</title>
        <authorList>
            <person name="Zhang G."/>
        </authorList>
    </citation>
    <scope>NUCLEOTIDE SEQUENCE [LARGE SCALE GENOMIC DNA]</scope>
    <source>
        <strain evidence="2">B10K-DU-002-14</strain>
        <tissue evidence="2">Muscle</tissue>
    </source>
</reference>
<dbReference type="Proteomes" id="UP000586634">
    <property type="component" value="Unassembled WGS sequence"/>
</dbReference>
<proteinExistence type="predicted"/>
<dbReference type="InterPro" id="IPR003599">
    <property type="entry name" value="Ig_sub"/>
</dbReference>
<dbReference type="Pfam" id="PF07686">
    <property type="entry name" value="V-set"/>
    <property type="match status" value="1"/>
</dbReference>
<organism evidence="2 3">
    <name type="scientific">Nycticryphes semicollaris</name>
    <dbReference type="NCBI Taxonomy" id="227226"/>
    <lineage>
        <taxon>Eukaryota</taxon>
        <taxon>Metazoa</taxon>
        <taxon>Chordata</taxon>
        <taxon>Craniata</taxon>
        <taxon>Vertebrata</taxon>
        <taxon>Euteleostomi</taxon>
        <taxon>Archelosauria</taxon>
        <taxon>Archosauria</taxon>
        <taxon>Dinosauria</taxon>
        <taxon>Saurischia</taxon>
        <taxon>Theropoda</taxon>
        <taxon>Coelurosauria</taxon>
        <taxon>Aves</taxon>
        <taxon>Neognathae</taxon>
        <taxon>Neoaves</taxon>
        <taxon>Charadriiformes</taxon>
        <taxon>Rostratulidae</taxon>
        <taxon>Nycticryphes</taxon>
    </lineage>
</organism>
<dbReference type="AlphaFoldDB" id="A0A7L1HIM5"/>
<dbReference type="InterPro" id="IPR003598">
    <property type="entry name" value="Ig_sub2"/>
</dbReference>
<evidence type="ECO:0000313" key="3">
    <source>
        <dbReference type="Proteomes" id="UP000586634"/>
    </source>
</evidence>
<dbReference type="CDD" id="cd00099">
    <property type="entry name" value="IgV"/>
    <property type="match status" value="1"/>
</dbReference>
<dbReference type="InterPro" id="IPR036179">
    <property type="entry name" value="Ig-like_dom_sf"/>
</dbReference>
<dbReference type="SUPFAM" id="SSF48726">
    <property type="entry name" value="Immunoglobulin"/>
    <property type="match status" value="2"/>
</dbReference>
<evidence type="ECO:0000259" key="1">
    <source>
        <dbReference type="PROSITE" id="PS50835"/>
    </source>
</evidence>
<dbReference type="InterPro" id="IPR050150">
    <property type="entry name" value="IgV_Light_Chain"/>
</dbReference>
<feature type="non-terminal residue" evidence="2">
    <location>
        <position position="1"/>
    </location>
</feature>
<dbReference type="OrthoDB" id="6103117at2759"/>
<feature type="non-terminal residue" evidence="2">
    <location>
        <position position="173"/>
    </location>
</feature>
<comment type="caution">
    <text evidence="2">The sequence shown here is derived from an EMBL/GenBank/DDBJ whole genome shotgun (WGS) entry which is preliminary data.</text>
</comment>
<protein>
    <submittedName>
        <fullName evidence="2">KV5AC protein</fullName>
    </submittedName>
</protein>
<feature type="domain" description="Ig-like" evidence="1">
    <location>
        <begin position="1"/>
        <end position="101"/>
    </location>
</feature>
<accession>A0A7L1HIM5</accession>
<name>A0A7L1HIM5_9CHAR</name>
<dbReference type="InterPro" id="IPR013783">
    <property type="entry name" value="Ig-like_fold"/>
</dbReference>
<sequence length="173" mass="19217">IQQSQEQLWVSPGETVELSCHLSDIGLYVNWYKEKPDGSLYWIYQSFNNSSPKGKYSGKSEKEGKISLVISSVQREDSGVYYCSSSGFYPSFGNGTRLIVTNATEPQLSILVPVDVDPPGRIPLLCHLRDLPPGWDTVLWQPGGEKMAVTAVAMDEQGVLSAWSITWVSAKQW</sequence>
<dbReference type="InterPro" id="IPR013106">
    <property type="entry name" value="Ig_V-set"/>
</dbReference>
<dbReference type="PROSITE" id="PS50835">
    <property type="entry name" value="IG_LIKE"/>
    <property type="match status" value="1"/>
</dbReference>
<dbReference type="SMART" id="SM00406">
    <property type="entry name" value="IGv"/>
    <property type="match status" value="1"/>
</dbReference>
<evidence type="ECO:0000313" key="2">
    <source>
        <dbReference type="EMBL" id="NXN26063.1"/>
    </source>
</evidence>
<dbReference type="Gene3D" id="2.60.40.10">
    <property type="entry name" value="Immunoglobulins"/>
    <property type="match status" value="1"/>
</dbReference>
<dbReference type="InterPro" id="IPR007110">
    <property type="entry name" value="Ig-like_dom"/>
</dbReference>
<dbReference type="SMART" id="SM00409">
    <property type="entry name" value="IG"/>
    <property type="match status" value="1"/>
</dbReference>
<dbReference type="PANTHER" id="PTHR23267">
    <property type="entry name" value="IMMUNOGLOBULIN LIGHT CHAIN"/>
    <property type="match status" value="1"/>
</dbReference>
<keyword evidence="3" id="KW-1185">Reference proteome</keyword>
<dbReference type="SMART" id="SM00408">
    <property type="entry name" value="IGc2"/>
    <property type="match status" value="1"/>
</dbReference>
<gene>
    <name evidence="2" type="primary">Kv5ac</name>
    <name evidence="2" type="ORF">NYCSEM_R15411</name>
</gene>